<protein>
    <submittedName>
        <fullName evidence="11">Uncharacterized protein</fullName>
    </submittedName>
</protein>
<evidence type="ECO:0000313" key="11">
    <source>
        <dbReference type="EMBL" id="TNV75777.1"/>
    </source>
</evidence>
<keyword evidence="5" id="KW-0653">Protein transport</keyword>
<dbReference type="AlphaFoldDB" id="A0A8J8NIM0"/>
<dbReference type="GO" id="GO:0000139">
    <property type="term" value="C:Golgi membrane"/>
    <property type="evidence" value="ECO:0007669"/>
    <property type="project" value="UniProtKB-SubCell"/>
</dbReference>
<keyword evidence="8 10" id="KW-0472">Membrane</keyword>
<keyword evidence="4 10" id="KW-0812">Transmembrane</keyword>
<comment type="similarity">
    <text evidence="2">Belongs to the SYS1 family.</text>
</comment>
<evidence type="ECO:0000256" key="3">
    <source>
        <dbReference type="ARBA" id="ARBA00022448"/>
    </source>
</evidence>
<gene>
    <name evidence="11" type="ORF">FGO68_gene2065</name>
</gene>
<accession>A0A8J8NIM0</accession>
<dbReference type="GO" id="GO:0006895">
    <property type="term" value="P:Golgi to endosome transport"/>
    <property type="evidence" value="ECO:0007669"/>
    <property type="project" value="TreeGrafter"/>
</dbReference>
<evidence type="ECO:0000256" key="5">
    <source>
        <dbReference type="ARBA" id="ARBA00022927"/>
    </source>
</evidence>
<dbReference type="GO" id="GO:0034067">
    <property type="term" value="P:protein localization to Golgi apparatus"/>
    <property type="evidence" value="ECO:0007669"/>
    <property type="project" value="TreeGrafter"/>
</dbReference>
<feature type="compositionally biased region" description="Basic residues" evidence="9">
    <location>
        <begin position="206"/>
        <end position="222"/>
    </location>
</feature>
<evidence type="ECO:0000256" key="1">
    <source>
        <dbReference type="ARBA" id="ARBA00004653"/>
    </source>
</evidence>
<name>A0A8J8NIM0_HALGN</name>
<evidence type="ECO:0000256" key="4">
    <source>
        <dbReference type="ARBA" id="ARBA00022692"/>
    </source>
</evidence>
<dbReference type="EMBL" id="RRYP01014846">
    <property type="protein sequence ID" value="TNV75777.1"/>
    <property type="molecule type" value="Genomic_DNA"/>
</dbReference>
<dbReference type="GO" id="GO:0043001">
    <property type="term" value="P:Golgi to plasma membrane protein transport"/>
    <property type="evidence" value="ECO:0007669"/>
    <property type="project" value="TreeGrafter"/>
</dbReference>
<dbReference type="GO" id="GO:0005802">
    <property type="term" value="C:trans-Golgi network"/>
    <property type="evidence" value="ECO:0007669"/>
    <property type="project" value="TreeGrafter"/>
</dbReference>
<keyword evidence="6 10" id="KW-1133">Transmembrane helix</keyword>
<keyword evidence="12" id="KW-1185">Reference proteome</keyword>
<dbReference type="InterPro" id="IPR019185">
    <property type="entry name" value="Integral_membrane_SYS1-rel"/>
</dbReference>
<dbReference type="Pfam" id="PF09801">
    <property type="entry name" value="SYS1"/>
    <property type="match status" value="1"/>
</dbReference>
<evidence type="ECO:0000256" key="9">
    <source>
        <dbReference type="SAM" id="MobiDB-lite"/>
    </source>
</evidence>
<feature type="transmembrane region" description="Helical" evidence="10">
    <location>
        <begin position="123"/>
        <end position="140"/>
    </location>
</feature>
<evidence type="ECO:0000256" key="8">
    <source>
        <dbReference type="ARBA" id="ARBA00023136"/>
    </source>
</evidence>
<feature type="region of interest" description="Disordered" evidence="9">
    <location>
        <begin position="195"/>
        <end position="222"/>
    </location>
</feature>
<evidence type="ECO:0000256" key="2">
    <source>
        <dbReference type="ARBA" id="ARBA00008160"/>
    </source>
</evidence>
<keyword evidence="3" id="KW-0813">Transport</keyword>
<evidence type="ECO:0000256" key="7">
    <source>
        <dbReference type="ARBA" id="ARBA00023034"/>
    </source>
</evidence>
<feature type="transmembrane region" description="Helical" evidence="10">
    <location>
        <begin position="94"/>
        <end position="116"/>
    </location>
</feature>
<comment type="subcellular location">
    <subcellularLocation>
        <location evidence="1">Golgi apparatus membrane</location>
        <topology evidence="1">Multi-pass membrane protein</topology>
    </subcellularLocation>
</comment>
<organism evidence="11 12">
    <name type="scientific">Halteria grandinella</name>
    <dbReference type="NCBI Taxonomy" id="5974"/>
    <lineage>
        <taxon>Eukaryota</taxon>
        <taxon>Sar</taxon>
        <taxon>Alveolata</taxon>
        <taxon>Ciliophora</taxon>
        <taxon>Intramacronucleata</taxon>
        <taxon>Spirotrichea</taxon>
        <taxon>Stichotrichia</taxon>
        <taxon>Sporadotrichida</taxon>
        <taxon>Halteriidae</taxon>
        <taxon>Halteria</taxon>
    </lineage>
</organism>
<feature type="transmembrane region" description="Helical" evidence="10">
    <location>
        <begin position="47"/>
        <end position="68"/>
    </location>
</feature>
<dbReference type="PANTHER" id="PTHR12952:SF0">
    <property type="entry name" value="PROTEIN SYS1 HOMOLOG"/>
    <property type="match status" value="1"/>
</dbReference>
<keyword evidence="7" id="KW-0333">Golgi apparatus</keyword>
<evidence type="ECO:0000313" key="12">
    <source>
        <dbReference type="Proteomes" id="UP000785679"/>
    </source>
</evidence>
<dbReference type="Proteomes" id="UP000785679">
    <property type="component" value="Unassembled WGS sequence"/>
</dbReference>
<proteinExistence type="inferred from homology"/>
<dbReference type="OrthoDB" id="294766at2759"/>
<evidence type="ECO:0000256" key="10">
    <source>
        <dbReference type="SAM" id="Phobius"/>
    </source>
</evidence>
<dbReference type="GO" id="GO:0005829">
    <property type="term" value="C:cytosol"/>
    <property type="evidence" value="ECO:0007669"/>
    <property type="project" value="GOC"/>
</dbReference>
<comment type="caution">
    <text evidence="11">The sequence shown here is derived from an EMBL/GenBank/DDBJ whole genome shotgun (WGS) entry which is preliminary data.</text>
</comment>
<reference evidence="11" key="1">
    <citation type="submission" date="2019-06" db="EMBL/GenBank/DDBJ databases">
        <authorList>
            <person name="Zheng W."/>
        </authorList>
    </citation>
    <scope>NUCLEOTIDE SEQUENCE</scope>
    <source>
        <strain evidence="11">QDHG01</strain>
    </source>
</reference>
<sequence>MKSSPQQRVKVDSPTKHSFNFGGGKLFAGQRGFDPATIILQIVSLQFTYYLTLSLCLYVTTSLCYGLNMHMGQVFSPLSLNSALPPDYAESSMYRAPTVLGHLLNMPLTIASLAYTVEKANKILDFTVTIFFYHLMATWLSNKFPWEGTWWLWHAIFVTVTVLSGEWICLKLETAEIKLSFGHIVEKGKEMIEDGISKMQQESQPKKKSSKKPGHVSKKNAK</sequence>
<dbReference type="PANTHER" id="PTHR12952">
    <property type="entry name" value="SYS1"/>
    <property type="match status" value="1"/>
</dbReference>
<feature type="transmembrane region" description="Helical" evidence="10">
    <location>
        <begin position="152"/>
        <end position="170"/>
    </location>
</feature>
<evidence type="ECO:0000256" key="6">
    <source>
        <dbReference type="ARBA" id="ARBA00022989"/>
    </source>
</evidence>